<comment type="similarity">
    <text evidence="2">Belongs to the type IA topoisomerase family.</text>
</comment>
<dbReference type="InterPro" id="IPR003601">
    <property type="entry name" value="Topo_IA_2"/>
</dbReference>
<dbReference type="Pfam" id="PF01131">
    <property type="entry name" value="Topoisom_bac"/>
    <property type="match status" value="2"/>
</dbReference>
<protein>
    <recommendedName>
        <fullName evidence="3">DNA topoisomerase</fullName>
        <ecNumber evidence="3">5.6.2.1</ecNumber>
    </recommendedName>
</protein>
<dbReference type="SMART" id="SM00437">
    <property type="entry name" value="TOP1Ac"/>
    <property type="match status" value="1"/>
</dbReference>
<evidence type="ECO:0000256" key="5">
    <source>
        <dbReference type="ARBA" id="ARBA00023125"/>
    </source>
</evidence>
<keyword evidence="7" id="KW-0175">Coiled coil</keyword>
<dbReference type="InterPro" id="IPR013497">
    <property type="entry name" value="Topo_IA_cen"/>
</dbReference>
<evidence type="ECO:0000256" key="8">
    <source>
        <dbReference type="SAM" id="MobiDB-lite"/>
    </source>
</evidence>
<dbReference type="PRINTS" id="PR00417">
    <property type="entry name" value="PRTPISMRASEI"/>
</dbReference>
<dbReference type="GO" id="GO:0003917">
    <property type="term" value="F:DNA topoisomerase type I (single strand cut, ATP-independent) activity"/>
    <property type="evidence" value="ECO:0007669"/>
    <property type="project" value="UniProtKB-EC"/>
</dbReference>
<dbReference type="InterPro" id="IPR006171">
    <property type="entry name" value="TOPRIM_dom"/>
</dbReference>
<evidence type="ECO:0000256" key="2">
    <source>
        <dbReference type="ARBA" id="ARBA00009446"/>
    </source>
</evidence>
<dbReference type="InterPro" id="IPR013824">
    <property type="entry name" value="Topo_IA_cen_sub1"/>
</dbReference>
<dbReference type="PANTHER" id="PTHR42785:SF1">
    <property type="entry name" value="DNA TOPOISOMERASE"/>
    <property type="match status" value="1"/>
</dbReference>
<feature type="compositionally biased region" description="Basic residues" evidence="8">
    <location>
        <begin position="344"/>
        <end position="353"/>
    </location>
</feature>
<dbReference type="Gene3D" id="1.10.460.10">
    <property type="entry name" value="Topoisomerase I, domain 2"/>
    <property type="match status" value="2"/>
</dbReference>
<dbReference type="Gene3D" id="2.70.20.10">
    <property type="entry name" value="Topoisomerase I, domain 3"/>
    <property type="match status" value="1"/>
</dbReference>
<dbReference type="PROSITE" id="PS00396">
    <property type="entry name" value="TOPO_IA_1"/>
    <property type="match status" value="1"/>
</dbReference>
<keyword evidence="5" id="KW-0238">DNA-binding</keyword>
<dbReference type="PANTHER" id="PTHR42785">
    <property type="entry name" value="DNA TOPOISOMERASE, TYPE IA, CORE"/>
    <property type="match status" value="1"/>
</dbReference>
<dbReference type="AlphaFoldDB" id="A0A6C0H9L8"/>
<dbReference type="SUPFAM" id="SSF56712">
    <property type="entry name" value="Prokaryotic type I DNA topoisomerase"/>
    <property type="match status" value="1"/>
</dbReference>
<dbReference type="EMBL" id="MN739916">
    <property type="protein sequence ID" value="QHT77164.1"/>
    <property type="molecule type" value="Genomic_DNA"/>
</dbReference>
<dbReference type="PROSITE" id="PS52039">
    <property type="entry name" value="TOPO_IA_2"/>
    <property type="match status" value="1"/>
</dbReference>
<dbReference type="Pfam" id="PF01751">
    <property type="entry name" value="Toprim"/>
    <property type="match status" value="1"/>
</dbReference>
<sequence>MSTKSYNKSKTTLVIVESPAKCAKIESFLGANYKCVASFGHLRKLESLDDIDQYFNIKYKNDEKKEKQIDKLRREISQAQEVILATDDDREGEAIAWHICSLFDLPIQTTKRIIFHEITESAIQNAMMNPKTLDMNKVNSQQTRQVLDLMVGFKVSPVLWKYISSNGLSAGRCQTPALKIIYDNHTEIANHPGNTLYNTTGYFSGGIAFELNKEYESETTMCEFLEKTCEHDHVFTRSDPKKVFKEPPQPLTTSRIQQLASNELHISPKETMKLCQTLYEEGYITYMRTDSKKYSAEFVENVKTYIIQNYNDKRYIHNEIDSLKNNMKRENDDNPSPPPEKTKSKTKKTKGTSKKATEARTENEVKPQEAHEAIRPTHLEMRELGDDNEKIKAREKRMYKLIWETTLESCMAPAEYYSITANISAPMDAKYALTSELLDFMGWKIVANDKSLKDEKENKTYHRLNQIKQGISVKYNKITCKFVLKNLKQHYTEAKLVQLLEEKGIGRPSTFSMIVDKIQDKAYVKKEDIPGKRIVCKDFELEDDTISETETSREFGNEKNKLVIQQMGVVVMEFLYKHFNELFNYEYTSEMETILDKISKGEKVWTECCNTCLGEIEGLIGKLKNVETENTPKKTTTGKRSDKYEIQIDDTHSYIIGKYGPVIKCTLDPKKTMFLPVKKDIDISILENGGYKLQDLVDTAAWTVSSKGGIGGINTNVLGTYEDQDLILKKGKFGLYVEWGENTKSLKVFGNRPIENITYNDVVKVIEETTPNSTSNTVRNLTETISIRRGKFGDYIFYKNEKMFKPEFFKLNGFHDDYKSCNKNQLIAWINDTYHIY</sequence>
<dbReference type="PROSITE" id="PS50880">
    <property type="entry name" value="TOPRIM"/>
    <property type="match status" value="1"/>
</dbReference>
<dbReference type="InterPro" id="IPR000380">
    <property type="entry name" value="Topo_IA"/>
</dbReference>
<reference evidence="11" key="1">
    <citation type="journal article" date="2020" name="Nature">
        <title>Giant virus diversity and host interactions through global metagenomics.</title>
        <authorList>
            <person name="Schulz F."/>
            <person name="Roux S."/>
            <person name="Paez-Espino D."/>
            <person name="Jungbluth S."/>
            <person name="Walsh D.A."/>
            <person name="Denef V.J."/>
            <person name="McMahon K.D."/>
            <person name="Konstantinidis K.T."/>
            <person name="Eloe-Fadrosh E.A."/>
            <person name="Kyrpides N.C."/>
            <person name="Woyke T."/>
        </authorList>
    </citation>
    <scope>NUCLEOTIDE SEQUENCE</scope>
    <source>
        <strain evidence="11">GVMAG-M-3300023179-86</strain>
    </source>
</reference>
<organism evidence="11">
    <name type="scientific">viral metagenome</name>
    <dbReference type="NCBI Taxonomy" id="1070528"/>
    <lineage>
        <taxon>unclassified sequences</taxon>
        <taxon>metagenomes</taxon>
        <taxon>organismal metagenomes</taxon>
    </lineage>
</organism>
<dbReference type="InterPro" id="IPR013825">
    <property type="entry name" value="Topo_IA_cen_sub2"/>
</dbReference>
<dbReference type="SMART" id="SM00493">
    <property type="entry name" value="TOPRIM"/>
    <property type="match status" value="1"/>
</dbReference>
<keyword evidence="6" id="KW-0413">Isomerase</keyword>
<dbReference type="CDD" id="cd00186">
    <property type="entry name" value="TOP1Ac"/>
    <property type="match status" value="1"/>
</dbReference>
<feature type="region of interest" description="Disordered" evidence="8">
    <location>
        <begin position="323"/>
        <end position="370"/>
    </location>
</feature>
<dbReference type="Gene3D" id="1.10.290.10">
    <property type="entry name" value="Topoisomerase I, domain 4"/>
    <property type="match status" value="1"/>
</dbReference>
<evidence type="ECO:0000259" key="9">
    <source>
        <dbReference type="PROSITE" id="PS50880"/>
    </source>
</evidence>
<accession>A0A6C0H9L8</accession>
<dbReference type="Gene3D" id="3.40.50.140">
    <property type="match status" value="1"/>
</dbReference>
<evidence type="ECO:0000256" key="3">
    <source>
        <dbReference type="ARBA" id="ARBA00012891"/>
    </source>
</evidence>
<dbReference type="GO" id="GO:0006265">
    <property type="term" value="P:DNA topological change"/>
    <property type="evidence" value="ECO:0007669"/>
    <property type="project" value="InterPro"/>
</dbReference>
<evidence type="ECO:0000256" key="1">
    <source>
        <dbReference type="ARBA" id="ARBA00000213"/>
    </source>
</evidence>
<feature type="compositionally biased region" description="Basic and acidic residues" evidence="8">
    <location>
        <begin position="355"/>
        <end position="370"/>
    </location>
</feature>
<feature type="domain" description="Topo IA-type catalytic" evidence="10">
    <location>
        <begin position="134"/>
        <end position="620"/>
    </location>
</feature>
<dbReference type="InterPro" id="IPR003602">
    <property type="entry name" value="Topo_IA_DNA-bd_dom"/>
</dbReference>
<keyword evidence="4" id="KW-0799">Topoisomerase</keyword>
<name>A0A6C0H9L8_9ZZZZ</name>
<feature type="domain" description="Toprim" evidence="9">
    <location>
        <begin position="11"/>
        <end position="118"/>
    </location>
</feature>
<feature type="compositionally biased region" description="Basic and acidic residues" evidence="8">
    <location>
        <begin position="323"/>
        <end position="332"/>
    </location>
</feature>
<dbReference type="SMART" id="SM00436">
    <property type="entry name" value="TOP1Bc"/>
    <property type="match status" value="1"/>
</dbReference>
<dbReference type="InterPro" id="IPR013826">
    <property type="entry name" value="Topo_IA_cen_sub3"/>
</dbReference>
<evidence type="ECO:0000256" key="6">
    <source>
        <dbReference type="ARBA" id="ARBA00023235"/>
    </source>
</evidence>
<evidence type="ECO:0000256" key="7">
    <source>
        <dbReference type="SAM" id="Coils"/>
    </source>
</evidence>
<evidence type="ECO:0000313" key="11">
    <source>
        <dbReference type="EMBL" id="QHT77164.1"/>
    </source>
</evidence>
<dbReference type="GO" id="GO:0003677">
    <property type="term" value="F:DNA binding"/>
    <property type="evidence" value="ECO:0007669"/>
    <property type="project" value="UniProtKB-KW"/>
</dbReference>
<evidence type="ECO:0000259" key="10">
    <source>
        <dbReference type="PROSITE" id="PS52039"/>
    </source>
</evidence>
<evidence type="ECO:0000256" key="4">
    <source>
        <dbReference type="ARBA" id="ARBA00023029"/>
    </source>
</evidence>
<dbReference type="EC" id="5.6.2.1" evidence="3"/>
<proteinExistence type="inferred from homology"/>
<feature type="coiled-coil region" evidence="7">
    <location>
        <begin position="62"/>
        <end position="89"/>
    </location>
</feature>
<dbReference type="InterPro" id="IPR023405">
    <property type="entry name" value="Topo_IA_core_domain"/>
</dbReference>
<comment type="catalytic activity">
    <reaction evidence="1">
        <text>ATP-independent breakage of single-stranded DNA, followed by passage and rejoining.</text>
        <dbReference type="EC" id="5.6.2.1"/>
    </reaction>
</comment>
<dbReference type="InterPro" id="IPR023406">
    <property type="entry name" value="Topo_IA_AS"/>
</dbReference>